<organism evidence="3 4">
    <name type="scientific">Ramalina farinacea</name>
    <dbReference type="NCBI Taxonomy" id="258253"/>
    <lineage>
        <taxon>Eukaryota</taxon>
        <taxon>Fungi</taxon>
        <taxon>Dikarya</taxon>
        <taxon>Ascomycota</taxon>
        <taxon>Pezizomycotina</taxon>
        <taxon>Lecanoromycetes</taxon>
        <taxon>OSLEUM clade</taxon>
        <taxon>Lecanoromycetidae</taxon>
        <taxon>Lecanorales</taxon>
        <taxon>Lecanorineae</taxon>
        <taxon>Ramalinaceae</taxon>
        <taxon>Ramalina</taxon>
    </lineage>
</organism>
<comment type="caution">
    <text evidence="3">The sequence shown here is derived from an EMBL/GenBank/DDBJ whole genome shotgun (WGS) entry which is preliminary data.</text>
</comment>
<accession>A0AA43QRI4</accession>
<feature type="compositionally biased region" description="Polar residues" evidence="1">
    <location>
        <begin position="37"/>
        <end position="48"/>
    </location>
</feature>
<evidence type="ECO:0008006" key="5">
    <source>
        <dbReference type="Google" id="ProtNLM"/>
    </source>
</evidence>
<feature type="transmembrane region" description="Helical" evidence="2">
    <location>
        <begin position="869"/>
        <end position="891"/>
    </location>
</feature>
<feature type="compositionally biased region" description="Low complexity" evidence="1">
    <location>
        <begin position="1070"/>
        <end position="1095"/>
    </location>
</feature>
<dbReference type="Proteomes" id="UP001161017">
    <property type="component" value="Unassembled WGS sequence"/>
</dbReference>
<feature type="region of interest" description="Disordered" evidence="1">
    <location>
        <begin position="392"/>
        <end position="443"/>
    </location>
</feature>
<proteinExistence type="predicted"/>
<feature type="region of interest" description="Disordered" evidence="1">
    <location>
        <begin position="1"/>
        <end position="195"/>
    </location>
</feature>
<feature type="compositionally biased region" description="Polar residues" evidence="1">
    <location>
        <begin position="128"/>
        <end position="140"/>
    </location>
</feature>
<feature type="compositionally biased region" description="Polar residues" evidence="1">
    <location>
        <begin position="693"/>
        <end position="704"/>
    </location>
</feature>
<feature type="compositionally biased region" description="Basic and acidic residues" evidence="1">
    <location>
        <begin position="142"/>
        <end position="151"/>
    </location>
</feature>
<feature type="compositionally biased region" description="Polar residues" evidence="1">
    <location>
        <begin position="392"/>
        <end position="402"/>
    </location>
</feature>
<feature type="region of interest" description="Disordered" evidence="1">
    <location>
        <begin position="1199"/>
        <end position="1246"/>
    </location>
</feature>
<keyword evidence="2" id="KW-0812">Transmembrane</keyword>
<feature type="compositionally biased region" description="Basic and acidic residues" evidence="1">
    <location>
        <begin position="410"/>
        <end position="422"/>
    </location>
</feature>
<gene>
    <name evidence="3" type="ORF">OHK93_002525</name>
</gene>
<evidence type="ECO:0000256" key="1">
    <source>
        <dbReference type="SAM" id="MobiDB-lite"/>
    </source>
</evidence>
<feature type="region of interest" description="Disordered" evidence="1">
    <location>
        <begin position="641"/>
        <end position="763"/>
    </location>
</feature>
<evidence type="ECO:0000313" key="3">
    <source>
        <dbReference type="EMBL" id="MDI1491316.1"/>
    </source>
</evidence>
<keyword evidence="2" id="KW-1133">Transmembrane helix</keyword>
<feature type="compositionally biased region" description="Polar residues" evidence="1">
    <location>
        <begin position="434"/>
        <end position="443"/>
    </location>
</feature>
<evidence type="ECO:0000313" key="4">
    <source>
        <dbReference type="Proteomes" id="UP001161017"/>
    </source>
</evidence>
<feature type="compositionally biased region" description="Low complexity" evidence="1">
    <location>
        <begin position="1222"/>
        <end position="1242"/>
    </location>
</feature>
<keyword evidence="4" id="KW-1185">Reference proteome</keyword>
<feature type="region of interest" description="Disordered" evidence="1">
    <location>
        <begin position="1056"/>
        <end position="1113"/>
    </location>
</feature>
<sequence>MATIPRPHNATPQKIQLKAPTFPRMPFASPMGEEILSPTSDPSHTPPQEQREHRIPPRQDSRSRIGEESMNQHGRQKRRSIPKPIEGQKPMIRNDSPSRKWPGLNVITDFTRGVDAVTNRSKPRPQAPRSNASGTSTQMQIEPRHDRKEGSQESIQKTPGALLVHQKSIQSLRASESKGRLEDLKRASSKTSTLSPSDRAVMIGISMDPHEAGAQDISPEVERRLGPQETVHQRRPSLTPSIAPSIVITPAKEHAPWSASPKEEPSPAGFRAPSSVYSHVPTTRDNIIDSSIVPPVPPLPADAQRRGDLAYEKHGISEKPDPRVMSTITVFDEEPNFDPAELSRPGTRDSQLPMLTQVGSSDTIATKHRSDGWWNYLKSPFFPKSPMTLKFNNSSPKTNQSPLPYPISILDRDASERDEGSPSKRRKLERMESVHTSWTDSTDPNLEAECEKLTLNFGEPVKHVKPEVEPNEQSRAIPATLELTRTGPKEPQEASDTLMPRESTSLPTHFEGFGAASEYFEASMHDMYSSTPYFECLNHKCWPSTLGRGGYVARGVDGPISPPVNRGLELRPEAQEKGADDLNTSKRLMGLPEPSNRFSAAFTEAVDPKNRARPHSDITVIDDLDITPDIHEAKVAPVLKAPEPIIASQPSRPRTPPTLQPSPMRESPFFYEPEPPPKALPKKPPKTPEKDSPWTSTTRGTITETPPRFRGGGLPSNPRQKTLEQPLSPEPATRSLQEQPGRSGIPLEPVREASPFDPSTTAPIAQTQNITYQYYQAPPQRPISWESRKEPTTTTADLWPPPKPPTRPARSDDDLWRKEGFSAQEKLDLPARDKKQSRGIGLWKACIQRPNHSEGLQSETKWSKKKKRLMMIIIGALVLLIILILVLAMTLTRKRGDKMPVESQWLNITGYPPIPTGISTVARPDAVREESGCVQPTTMWSCALPKEEQHNIAPNAPNQPNFRIEIRFQNGTNATTNSSIHSKRASVITNPVSAGSFIRHQILRIRDSLYTPSPAPPSQEDQVFLGNTTDSVQHAPYDGEYTPFFLTFQPATPLPSRRLIKKRSPDDDSSSSSPTETNTSAPTSTSTDPFPDISTLIPSPSTNPDGTASPALLYPLPEAQPLRLYDRNLETEHYGFYTYFSRSIFLKSVAPLNSSEVTGNTEPTDPNDADGGSLEAEASVQCTWAETRFLVQIWTRKGQGSGSEGAYPLLNGTNDSGGSGSAGAHTANSGGSTNNTTTSSVNDWTQPGSFPYPISLTLDRHGGSPDKKLIYCYGLDNNAKPIPKSKKIQLEDRSYGGSLVNPAEGPFGNVTVDTKDGGPGGIDGGSGGCGCLWQNWR</sequence>
<feature type="compositionally biased region" description="Polar residues" evidence="1">
    <location>
        <begin position="1096"/>
        <end position="1106"/>
    </location>
</feature>
<feature type="compositionally biased region" description="Basic and acidic residues" evidence="1">
    <location>
        <begin position="175"/>
        <end position="186"/>
    </location>
</feature>
<dbReference type="EMBL" id="JAPUFD010000014">
    <property type="protein sequence ID" value="MDI1491316.1"/>
    <property type="molecule type" value="Genomic_DNA"/>
</dbReference>
<reference evidence="3" key="1">
    <citation type="journal article" date="2023" name="Genome Biol. Evol.">
        <title>First Whole Genome Sequence and Flow Cytometry Genome Size Data for the Lichen-Forming Fungus Ramalina farinacea (Ascomycota).</title>
        <authorList>
            <person name="Llewellyn T."/>
            <person name="Mian S."/>
            <person name="Hill R."/>
            <person name="Leitch I.J."/>
            <person name="Gaya E."/>
        </authorList>
    </citation>
    <scope>NUCLEOTIDE SEQUENCE</scope>
    <source>
        <strain evidence="3">LIQ254RAFAR</strain>
    </source>
</reference>
<name>A0AA43QRI4_9LECA</name>
<evidence type="ECO:0000256" key="2">
    <source>
        <dbReference type="SAM" id="Phobius"/>
    </source>
</evidence>
<keyword evidence="2" id="KW-0472">Membrane</keyword>
<protein>
    <recommendedName>
        <fullName evidence="5">Glycoprotease family protein</fullName>
    </recommendedName>
</protein>
<feature type="region of interest" description="Disordered" evidence="1">
    <location>
        <begin position="781"/>
        <end position="813"/>
    </location>
</feature>
<feature type="compositionally biased region" description="Basic and acidic residues" evidence="1">
    <location>
        <begin position="49"/>
        <end position="67"/>
    </location>
</feature>